<proteinExistence type="predicted"/>
<name>A0A916LDC2_MYCTX</name>
<dbReference type="EMBL" id="CSBK01001823">
    <property type="protein sequence ID" value="COZ18834.1"/>
    <property type="molecule type" value="Genomic_DNA"/>
</dbReference>
<evidence type="ECO:0000313" key="1">
    <source>
        <dbReference type="EMBL" id="COZ18834.1"/>
    </source>
</evidence>
<dbReference type="AlphaFoldDB" id="A0A916LDC2"/>
<accession>A0A916LDC2</accession>
<organism evidence="1 2">
    <name type="scientific">Mycobacterium tuberculosis</name>
    <dbReference type="NCBI Taxonomy" id="1773"/>
    <lineage>
        <taxon>Bacteria</taxon>
        <taxon>Bacillati</taxon>
        <taxon>Actinomycetota</taxon>
        <taxon>Actinomycetes</taxon>
        <taxon>Mycobacteriales</taxon>
        <taxon>Mycobacteriaceae</taxon>
        <taxon>Mycobacterium</taxon>
        <taxon>Mycobacterium tuberculosis complex</taxon>
    </lineage>
</organism>
<sequence>MAGSAPSLSILLTATTIGTSAACAWLMASTVCGITPSSAATTKMAISVALAPRARMAVNASWPGVSIKVISRWLPSRSTATW</sequence>
<protein>
    <submittedName>
        <fullName evidence="1">Uncharacterized protein</fullName>
    </submittedName>
</protein>
<gene>
    <name evidence="1" type="ORF">ERS007739_03489</name>
</gene>
<reference evidence="2" key="1">
    <citation type="submission" date="2015-03" db="EMBL/GenBank/DDBJ databases">
        <authorList>
            <consortium name="Pathogen Informatics"/>
        </authorList>
    </citation>
    <scope>NUCLEOTIDE SEQUENCE [LARGE SCALE GENOMIC DNA]</scope>
    <source>
        <strain evidence="2">N09902308</strain>
    </source>
</reference>
<evidence type="ECO:0000313" key="2">
    <source>
        <dbReference type="Proteomes" id="UP000039021"/>
    </source>
</evidence>
<dbReference type="Proteomes" id="UP000039021">
    <property type="component" value="Unassembled WGS sequence"/>
</dbReference>
<comment type="caution">
    <text evidence="1">The sequence shown here is derived from an EMBL/GenBank/DDBJ whole genome shotgun (WGS) entry which is preliminary data.</text>
</comment>